<dbReference type="SUPFAM" id="SSF50729">
    <property type="entry name" value="PH domain-like"/>
    <property type="match status" value="1"/>
</dbReference>
<feature type="compositionally biased region" description="Polar residues" evidence="9">
    <location>
        <begin position="1506"/>
        <end position="1515"/>
    </location>
</feature>
<dbReference type="PANTHER" id="PTHR47633:SF3">
    <property type="entry name" value="STRIATED MUSCLE PREFERENTIALLY EXPRESSED PROTEIN KINASE"/>
    <property type="match status" value="1"/>
</dbReference>
<feature type="domain" description="Ig-like" evidence="13">
    <location>
        <begin position="3465"/>
        <end position="3560"/>
    </location>
</feature>
<feature type="compositionally biased region" description="Polar residues" evidence="9">
    <location>
        <begin position="1691"/>
        <end position="1712"/>
    </location>
</feature>
<dbReference type="GO" id="GO:0005085">
    <property type="term" value="F:guanyl-nucleotide exchange factor activity"/>
    <property type="evidence" value="ECO:0007669"/>
    <property type="project" value="InterPro"/>
</dbReference>
<evidence type="ECO:0000256" key="2">
    <source>
        <dbReference type="ARBA" id="ARBA00006692"/>
    </source>
</evidence>
<keyword evidence="4" id="KW-0677">Repeat</keyword>
<dbReference type="CDD" id="cd00063">
    <property type="entry name" value="FN3"/>
    <property type="match status" value="1"/>
</dbReference>
<accession>A0A226EZY2</accession>
<sequence length="4977" mass="561978">MFPTFCRITGHSRGLPKTNYCPLLPPISPKDAKRFISGCRITCNFNPDHHYIPITKLIEESVIKCRITEKSVYDYKYFLQPNFGDCAPPHSQNHHATQGKASNGSNRNDINNDTTTTDHFYYELDNKILVLPKSVEQELNRGVIKDVQISEDNNKIGFRYINTIKEYDLIIESTDKLPELSLVLFKGKGLKRNMRKKRKKSLLLGDLKAIFERKEQLAEIAEKQAMEKIQPDVTKVELVKSKIIHSKAPIFGYMDHNNKFTEITGEEEVPKHAVKGQKEGGVFTAGESFNEVFVPGKRLDGHRFTPGIMKDGEFVSGIYIEKEGKKKFIPGKMENGNFTAGQMIKNRDGSSLFVPGQVMTIENVKKFVPGLLIEHLEKNNELEFKFLPGHVEEVNNSLIFKAGELIETYEGLKFICEVEKDSFEIQTFDSTFDFDYDDVKAAAAVCDSLHDFARHEFTPSSADLQEGDTRSICTTLSGGVLTNANSSRKASVDILEAAPTFGDNKTGEETIVMYGLEVVGDEDNVECATPVPQSADFVNVTSESVVEKVMEKAAGIIKQICLEMNLSAKETAGAVQKVLQALKQQEAELMFNVPHSSSSTSDEMEIDLPDTSTAAAAAAFSTSSSATDLVFEKVTQKFASVIQPVFAQLQTKSRNLKLCFPEEIVAKVLKELVAQEIVESLIHQSQVSKKVSINFDKVKKTAPGLIQQVFTKMATNGSSSISSDDPPDAILVAVEKVILEVIKENGLQSPLIMTSGLMEAQLKSSLVVSTLQTSQKAKQDLIIQKLCSQLKLKTSSQEMSVIVEKVLQEFSDPQLLRLICDEIVNENGESHAKNHVSQSKSKKGEKCDLLKESASSGKVLEDCKKLLVEGYHHEDIMGESEIRAADMLKDHVESQLTRDFNEALLEEALHLAQVMGKLDVVKELEALLQDDIDYETVVNDAQVLFILRQLVILKKLMAAKKSSSNPASASSSLRVNGASGESGKIDLKLNQELIRDAQILTEYVFAQEERERFYTPPCDEEVKAIDHVATCVTTATMEKTGVSVYTEESSSFFSSAQGTGTTHSKRARLTTADEPDFDEMMDLEPIELLDNSFARHKIEMSRSRKPENQKKSKISLKSADELQTTTSEQLALINREATLRELVETEEEFVRDLSYVIDNYYKALGSGNKLAKYRDLFGSLKPIFEFHQGILLEGFRYYMSEPRMIGRTFLRLERYFDHHAEYISEEEPSAQALLRDDLEISEYFEELTLSLGDEKSLSDHLKLPLQRINDYQLILQDLIDIQRILKEDTLDLEKALDLLLSIPQKIHDKTFLSNIEGFGFHGNVFHLGRLLRHDWFTVTRQDVDEVKQRYVFLFKNRILVTKVRKISEERSVFILKDIIKLPEYTLEQVNEKKFILRGLPRVYIFESPSEEIVTEWSEIVQQSLQPDIAVAQRTEENIRQLKREGSLRRSSRQASLPPRRTSGAEPPLPSSQDSSSRKDSEPTVRGVTIQEISLQEAETLEKDSSVIKTTPIRTSTQEKDEALSGKARVETESGVPSKIGNRQIPISVEQSDLVSTPVKESAQEVNKSSESSKLHKKELAKQDTLSVQKGGDQISVTSALDVSTESLVADSSTTISNTFARADVLPEQTLAKERQQVGKESEGVKRPSGESQITELEPLTGEGESVAEKNKATKQSSVKTDKKSEIKKQESLTQKVSETSLGSQSGVISNEPTHPKENLEADCKQLKCETSAKQIVSATDTTKQHSQDKEVFSTQTEDAKVSSKSGTKQTSNSTVPSSSEETVQTTQQSTKAAGIKKDKFQKEKAGESQQSCQESVKRESEVAANVEESSNVPSAEELKQLKRRSSVIRRKSSVGIMAPEVPSALPVFVKPLRSVECEPGDNASFECVTESPVIITWLKGNRPLDDTLADRVKITSKDNKHSLTLLNCRDEDSGLYTAKITNEAFAVSTCCAVLTIHELTAEERQKKMEELNSPHFFVKFHDTELLKDTRVSFMFVVKGKPEPKLTFYHDGMILQEETERTKILKQPDDTYEFCIEKISDDDAGEYKVVAENKYGKQEVTAKVKVVDEKELFKGIEGKRLLNPGEEPQFDFYLNGRAFTPDEKLRVMFREEEDTLALVFQHVTPEDAGLYSVIAQTSGGKISCSAELTVQGAIHQLLKEPCPPTITAELADTEVGVGGSAMMELKVSGYPKPQVSWYKNGKEEIVAGGRFRFLYEDEESIALIIKNVTKEDAGTYVVKAVNDLGQVETKGRLIVKAPPRFVKKMVDMACMTEEKLAMEVIVEGSPKPEVKWYKDGQLIIASERIKFTELEDGRFQITIERITLEDSGSYSVVASNAIGQMSEFWKLVAQQPAKIIRKLPTEYTTDLGTKGNQLNFSVQGVPEPTVTCSSSAGKQLKVDSLGGGEYRVNFDCTERQNIKVKAEAKNDFGTDSCECQVYVRRSAQIVSKLQNIEAKEGEDVTLKVKVDSYPKPSKLNWFIDGLAISGKKYEQSESGDEYSLKIKSIERKDDSNKLNVQVQVENELGKDECSASITIKSKPKLKKGLDAKYRLVESSKNQELNVEVDGATFPEPKGTWYHNGKEVNADARIKIAKKSSETYSLTFNVIKYEDAGEWSFKAENEVGEVWSKTTIIVEGKPIFKKGLPEQLEVIVSEKMEIDVMVQDFCEENVKITWTMDSDIKLQSSEVYNKNENSVASKIVFVPTNGCQKLTVTATNKHGETETRSELIQVNLMPPVIKKPLEKEIFFKDGQKDVRIKIEVDGSPPPKLTWSKNGEPIPQQSTNELIIPVFSAANVGQYNVEAVNVAGSASTAGSIKMLQTKPSFTKGLEPSYVKNELDDLVLSVDVDGSPLPTVVWMKDGIPLDPASDPRVSITNEDGKSTLRVKKVDPKDKGRYTVTLKNPNGTCESSTNVGVKPTPRAPLLVDPLEYPKDINKKERLQIKTKIDGEPMPTVTFLHNGKPMQPHLWKVNPDGTVVLTVDNVQAEDQGVYTIQLENEAGVKKVDTEPINVHEPPQRPGIEPPLGPQKVVEGLPFTFSATLKGYPPPELSLEKDGDELKDIKYDKDKKHFEYGKPSAKPSDAGVYKLTAKNASGQVASEGKLEVVPRVKEGPTYEPKFSLNFTYSFLTILKFLAMSVPFKEVRVEMSDGKVYAVPENLLMDFLEVNKDSVKEVKERFSWRKRPASPPPPPKSRQVRHQDRNQTRITHFILMDINNPLPTFALISTVKHTPQHQFSLKNLTPFMWKTYWLAEANYVDDRAAAGTPCKWSQVKKWVVELNKSTRFEHTLRSFFAIACAMNNAEREKDEMTKVRAFIKDAIFCTETDWDVVRQMLNSVGMEISMGGPSQLGQQEESPFLRISDLRRNINDMWNYLKFGSPGNLYGGKVQQSSSQLPPLTSFISTQHPVDERGIPVFQKIDGTPEEVKSETEMGERVLQMAIILAKMLNGNVDGVNIQIGFKKFENLSDWEPRHKEMLEAYFGTELCDKTVDEGNELLLMAKVDGNPMPTIRWAFNGSPLDPAKFPQTFDGEKAILRVPVAEREHQGVYKCILENDEGKAESASNVTINKVYRPPSFVQKFTDQEQIPTCDCKFGARISGIPTPTAQFFKNGTEIFPGEKYKIKQEGDLVQLYVKDCGESDKGVYTCRLTNNQGTAECKAKLDVVKEISHKPRGEIPYFLKTIGNTEVYPGMLAKFTACVGGFPNPEFEFYRGTSKLYESDRIKFERDGAGAGLLRLIIKDVDIGDLADYTLKIWNEHGDAECSAYLKFDSLSDFNKQKLGDLYSGYEDTRPTAIPNRPLITNMTPKRMTLKWDPCLPHVSRVPCTYLVEMCPVNQPDDWSTLYKGLKNNYCDIEFPNPNLDYKYRIRVEWGQNHVSDPSPYAITMRNKFDTRPPQWKPMLVPSIPRAYDLTRPPHEGYTHAPRFLNKDQDYQYAELGHPSSVHFAVYGFPRPTLKFYKDGKEFHPEHTYLDNGLITLFINRMTDDLEGEWECEAKNPIGIATQKVCLRRAHHPRFISRPQEVYAMSRRNVKISARIYGIPVPDIKIYKDWHLLPLTSETRVRLLTVDVDPNTIDVFVSIEEAMTRDEGLYSIVATNVAGSIHSSAMIHVEESESDYYFLSNLKGKDIRFRNINVRNYYDFGDEIGRGTQAIHHHVVERSSGGSYASKTMITRYDPRRKEWVENEYNIWNGLNHRYISRLHDAFYHDDTYILISDICTGGDILHGLISRDTFTEYDICYFIRQLLEGLEYLHVQNHMAHLSLTPLDLLLTHINSSTLRIIDFSLSRKYFNRSLEYGHPEYVAPEIVRGEKYVGPWSDMWAVGIITYVLLSGHSPFLGLNDRETLENVKNGSWSFGDRFALISDTAQDFIKRLLMYEFKERMDIEKALAHPWFHKIHKEHTHLPNILRDEHSSYYYKLKAWNDNASCRTIFRRNPLETAYTDPSRMVYPPNYNDDDDFKLPLPVIDQLKLNGYPRPEIDEFTSESHYQSGDETYLLQLRDTDFPARLRQYMKVAASHSPSFQFQVYNNYCDRNIPVVRERRKFCDINDEEVDDEKKNRISDNGPWNNANNRRLRHEIGNRLEFQAEADALRSMKIDGKEPVFREKPNIQVSLLSVVRNDMMVLAPGDNREIEEENGCSTLRFKEIRETDLTNYKIVARNKSGQLISRFRLRLSDEPQGDPVPETINYEVESSPVNLSTDEIKVTSPSQLLTHGKFGSVILVENSRLLKVATELEFKTSKILAHTNLFNIHQATQIGNSVLLEDNSLNFDSSSNLLHYVSSLDSYSEQLLMNLVSQILDGLQYLHWQGLALLNLEPGNVLVTKNQKIKLVDFSAAQPVLKIGSRVDCLTELEFTPPEVLNGESQVMHQTDTWNVGLLVYIMLSGDTKQNITYVRFRFEHLHKNVSQEATRLLMLIFKRSPLKRPTADECFEHRWFQLSSSLQKKREAAVFDTTKIKEYYANYLEKRKSKLAESNLQDFTSKYGSVE</sequence>
<dbReference type="SUPFAM" id="SSF49265">
    <property type="entry name" value="Fibronectin type III"/>
    <property type="match status" value="1"/>
</dbReference>
<feature type="domain" description="Ig-like" evidence="13">
    <location>
        <begin position="2163"/>
        <end position="2253"/>
    </location>
</feature>
<dbReference type="InterPro" id="IPR036179">
    <property type="entry name" value="Ig-like_dom_sf"/>
</dbReference>
<dbReference type="InterPro" id="IPR000719">
    <property type="entry name" value="Prot_kinase_dom"/>
</dbReference>
<comment type="similarity">
    <text evidence="2">Belongs to the protein kinase superfamily. CAMK Ser/Thr protein kinase family.</text>
</comment>
<keyword evidence="3" id="KW-0963">Cytoplasm</keyword>
<feature type="domain" description="Fibronectin type-III" evidence="14">
    <location>
        <begin position="3788"/>
        <end position="3888"/>
    </location>
</feature>
<feature type="region of interest" description="Disordered" evidence="9">
    <location>
        <begin position="1736"/>
        <end position="1818"/>
    </location>
</feature>
<dbReference type="Gene3D" id="3.30.200.20">
    <property type="entry name" value="Phosphorylase Kinase, domain 1"/>
    <property type="match status" value="1"/>
</dbReference>
<evidence type="ECO:0000256" key="6">
    <source>
        <dbReference type="ARBA" id="ARBA00022840"/>
    </source>
</evidence>
<dbReference type="SMART" id="SM00325">
    <property type="entry name" value="RhoGEF"/>
    <property type="match status" value="1"/>
</dbReference>
<dbReference type="PANTHER" id="PTHR47633">
    <property type="entry name" value="IMMUNOGLOBULIN"/>
    <property type="match status" value="1"/>
</dbReference>
<dbReference type="InterPro" id="IPR035899">
    <property type="entry name" value="DBL_dom_sf"/>
</dbReference>
<keyword evidence="16" id="KW-1185">Reference proteome</keyword>
<keyword evidence="8" id="KW-0393">Immunoglobulin domain</keyword>
<dbReference type="Pfam" id="PF22697">
    <property type="entry name" value="SOS1_NGEF_PH"/>
    <property type="match status" value="1"/>
</dbReference>
<feature type="region of interest" description="Disordered" evidence="9">
    <location>
        <begin position="3173"/>
        <end position="3196"/>
    </location>
</feature>
<dbReference type="SMART" id="SM00409">
    <property type="entry name" value="IG"/>
    <property type="match status" value="16"/>
</dbReference>
<dbReference type="PROSITE" id="PS50010">
    <property type="entry name" value="DH_2"/>
    <property type="match status" value="1"/>
</dbReference>
<dbReference type="Pfam" id="PF00621">
    <property type="entry name" value="RhoGEF"/>
    <property type="match status" value="1"/>
</dbReference>
<dbReference type="Proteomes" id="UP000198287">
    <property type="component" value="Unassembled WGS sequence"/>
</dbReference>
<feature type="compositionally biased region" description="Basic and acidic residues" evidence="9">
    <location>
        <begin position="1795"/>
        <end position="1806"/>
    </location>
</feature>
<feature type="domain" description="Protein kinase" evidence="12">
    <location>
        <begin position="4132"/>
        <end position="4385"/>
    </location>
</feature>
<dbReference type="InterPro" id="IPR003598">
    <property type="entry name" value="Ig_sub2"/>
</dbReference>
<dbReference type="InterPro" id="IPR011009">
    <property type="entry name" value="Kinase-like_dom_sf"/>
</dbReference>
<feature type="region of interest" description="Disordered" evidence="9">
    <location>
        <begin position="89"/>
        <end position="112"/>
    </location>
</feature>
<feature type="domain" description="Ig-like" evidence="13">
    <location>
        <begin position="2538"/>
        <end position="2631"/>
    </location>
</feature>
<feature type="domain" description="DH" evidence="11">
    <location>
        <begin position="1134"/>
        <end position="1309"/>
    </location>
</feature>
<dbReference type="FunFam" id="2.60.40.10:FF:000032">
    <property type="entry name" value="palladin isoform X1"/>
    <property type="match status" value="1"/>
</dbReference>
<comment type="caution">
    <text evidence="15">The sequence shown here is derived from an EMBL/GenBank/DDBJ whole genome shotgun (WGS) entry which is preliminary data.</text>
</comment>
<evidence type="ECO:0000259" key="14">
    <source>
        <dbReference type="PROSITE" id="PS50853"/>
    </source>
</evidence>
<dbReference type="SMART" id="SM00233">
    <property type="entry name" value="PH"/>
    <property type="match status" value="1"/>
</dbReference>
<dbReference type="PROSITE" id="PS50835">
    <property type="entry name" value="IG_LIKE"/>
    <property type="match status" value="9"/>
</dbReference>
<name>A0A226EZY2_FOLCA</name>
<dbReference type="InterPro" id="IPR055251">
    <property type="entry name" value="SOS1_NGEF_PH"/>
</dbReference>
<dbReference type="PROSITE" id="PS50011">
    <property type="entry name" value="PROTEIN_KINASE_DOM"/>
    <property type="match status" value="2"/>
</dbReference>
<dbReference type="Gene3D" id="2.60.40.10">
    <property type="entry name" value="Immunoglobulins"/>
    <property type="match status" value="17"/>
</dbReference>
<evidence type="ECO:0000256" key="1">
    <source>
        <dbReference type="ARBA" id="ARBA00004161"/>
    </source>
</evidence>
<dbReference type="FunFam" id="2.60.40.10:FF:000345">
    <property type="entry name" value="Muscle M-line assembly protein unc-89"/>
    <property type="match status" value="2"/>
</dbReference>
<proteinExistence type="inferred from homology"/>
<feature type="compositionally biased region" description="Basic and acidic residues" evidence="9">
    <location>
        <begin position="1570"/>
        <end position="1581"/>
    </location>
</feature>
<dbReference type="Pfam" id="PF07679">
    <property type="entry name" value="I-set"/>
    <property type="match status" value="14"/>
</dbReference>
<dbReference type="Gene3D" id="2.30.29.30">
    <property type="entry name" value="Pleckstrin-homology domain (PH domain)/Phosphotyrosine-binding domain (PTB)"/>
    <property type="match status" value="1"/>
</dbReference>
<dbReference type="InterPro" id="IPR036116">
    <property type="entry name" value="FN3_sf"/>
</dbReference>
<feature type="region of interest" description="Disordered" evidence="9">
    <location>
        <begin position="1500"/>
        <end position="1722"/>
    </location>
</feature>
<dbReference type="OMA" id="WLPMSIL"/>
<dbReference type="InterPro" id="IPR003961">
    <property type="entry name" value="FN3_dom"/>
</dbReference>
<protein>
    <submittedName>
        <fullName evidence="15">Muscle M-line assembly protein unc-89</fullName>
    </submittedName>
</protein>
<evidence type="ECO:0000259" key="13">
    <source>
        <dbReference type="PROSITE" id="PS50835"/>
    </source>
</evidence>
<dbReference type="CDD" id="cd00096">
    <property type="entry name" value="Ig"/>
    <property type="match status" value="1"/>
</dbReference>
<keyword evidence="6" id="KW-0067">ATP-binding</keyword>
<evidence type="ECO:0000259" key="12">
    <source>
        <dbReference type="PROSITE" id="PS50011"/>
    </source>
</evidence>
<feature type="domain" description="Ig-like" evidence="13">
    <location>
        <begin position="2265"/>
        <end position="2347"/>
    </location>
</feature>
<feature type="compositionally biased region" description="Basic and acidic residues" evidence="9">
    <location>
        <begin position="1516"/>
        <end position="1531"/>
    </location>
</feature>
<feature type="compositionally biased region" description="Basic and acidic residues" evidence="9">
    <location>
        <begin position="1742"/>
        <end position="1761"/>
    </location>
</feature>
<dbReference type="EMBL" id="LNIX01000001">
    <property type="protein sequence ID" value="OXA63122.1"/>
    <property type="molecule type" value="Genomic_DNA"/>
</dbReference>
<dbReference type="STRING" id="158441.A0A226EZY2"/>
<dbReference type="FunFam" id="2.60.40.10:FF:000107">
    <property type="entry name" value="Myosin, light chain kinase a"/>
    <property type="match status" value="2"/>
</dbReference>
<feature type="region of interest" description="Disordered" evidence="9">
    <location>
        <begin position="1099"/>
        <end position="1120"/>
    </location>
</feature>
<reference evidence="15 16" key="1">
    <citation type="submission" date="2015-12" db="EMBL/GenBank/DDBJ databases">
        <title>The genome of Folsomia candida.</title>
        <authorList>
            <person name="Faddeeva A."/>
            <person name="Derks M.F."/>
            <person name="Anvar Y."/>
            <person name="Smit S."/>
            <person name="Van Straalen N."/>
            <person name="Roelofs D."/>
        </authorList>
    </citation>
    <scope>NUCLEOTIDE SEQUENCE [LARGE SCALE GENOMIC DNA]</scope>
    <source>
        <strain evidence="15 16">VU population</strain>
        <tissue evidence="15">Whole body</tissue>
    </source>
</reference>
<organism evidence="15 16">
    <name type="scientific">Folsomia candida</name>
    <name type="common">Springtail</name>
    <dbReference type="NCBI Taxonomy" id="158441"/>
    <lineage>
        <taxon>Eukaryota</taxon>
        <taxon>Metazoa</taxon>
        <taxon>Ecdysozoa</taxon>
        <taxon>Arthropoda</taxon>
        <taxon>Hexapoda</taxon>
        <taxon>Collembola</taxon>
        <taxon>Entomobryomorpha</taxon>
        <taxon>Isotomoidea</taxon>
        <taxon>Isotomidae</taxon>
        <taxon>Proisotominae</taxon>
        <taxon>Folsomia</taxon>
    </lineage>
</organism>
<dbReference type="InterPro" id="IPR003599">
    <property type="entry name" value="Ig_sub"/>
</dbReference>
<dbReference type="InterPro" id="IPR013783">
    <property type="entry name" value="Ig-like_fold"/>
</dbReference>
<dbReference type="GO" id="GO:0009653">
    <property type="term" value="P:anatomical structure morphogenesis"/>
    <property type="evidence" value="ECO:0007669"/>
    <property type="project" value="UniProtKB-ARBA"/>
</dbReference>
<feature type="compositionally biased region" description="Low complexity" evidence="9">
    <location>
        <begin position="1769"/>
        <end position="1790"/>
    </location>
</feature>
<evidence type="ECO:0000256" key="7">
    <source>
        <dbReference type="ARBA" id="ARBA00023157"/>
    </source>
</evidence>
<feature type="compositionally biased region" description="Basic and acidic residues" evidence="9">
    <location>
        <begin position="1713"/>
        <end position="1722"/>
    </location>
</feature>
<dbReference type="Gene3D" id="1.20.900.10">
    <property type="entry name" value="Dbl homology (DH) domain"/>
    <property type="match status" value="1"/>
</dbReference>
<feature type="domain" description="PH" evidence="10">
    <location>
        <begin position="1323"/>
        <end position="1425"/>
    </location>
</feature>
<feature type="compositionally biased region" description="Basic and acidic residues" evidence="9">
    <location>
        <begin position="1099"/>
        <end position="1110"/>
    </location>
</feature>
<dbReference type="GO" id="GO:0005524">
    <property type="term" value="F:ATP binding"/>
    <property type="evidence" value="ECO:0007669"/>
    <property type="project" value="UniProtKB-KW"/>
</dbReference>
<evidence type="ECO:0000256" key="3">
    <source>
        <dbReference type="ARBA" id="ARBA00022490"/>
    </source>
</evidence>
<feature type="compositionally biased region" description="Polar residues" evidence="9">
    <location>
        <begin position="1594"/>
        <end position="1619"/>
    </location>
</feature>
<feature type="domain" description="Ig-like" evidence="13">
    <location>
        <begin position="3567"/>
        <end position="3656"/>
    </location>
</feature>
<dbReference type="InterPro" id="IPR007110">
    <property type="entry name" value="Ig-like_dom"/>
</dbReference>
<dbReference type="PROSITE" id="PS50853">
    <property type="entry name" value="FN3"/>
    <property type="match status" value="1"/>
</dbReference>
<evidence type="ECO:0000259" key="10">
    <source>
        <dbReference type="PROSITE" id="PS50003"/>
    </source>
</evidence>
<dbReference type="InterPro" id="IPR011993">
    <property type="entry name" value="PH-like_dom_sf"/>
</dbReference>
<evidence type="ECO:0000259" key="11">
    <source>
        <dbReference type="PROSITE" id="PS50010"/>
    </source>
</evidence>
<comment type="subcellular location">
    <subcellularLocation>
        <location evidence="1">Cytoplasm</location>
        <location evidence="1">Myofibril</location>
        <location evidence="1">Sarcomere</location>
        <location evidence="1">A band</location>
    </subcellularLocation>
</comment>
<dbReference type="InterPro" id="IPR013098">
    <property type="entry name" value="Ig_I-set"/>
</dbReference>
<feature type="domain" description="Ig-like" evidence="13">
    <location>
        <begin position="1859"/>
        <end position="1948"/>
    </location>
</feature>
<keyword evidence="5" id="KW-0547">Nucleotide-binding</keyword>
<dbReference type="OrthoDB" id="2570713at2759"/>
<feature type="domain" description="Ig-like" evidence="13">
    <location>
        <begin position="2820"/>
        <end position="2911"/>
    </location>
</feature>
<evidence type="ECO:0000256" key="5">
    <source>
        <dbReference type="ARBA" id="ARBA00022741"/>
    </source>
</evidence>
<evidence type="ECO:0000256" key="4">
    <source>
        <dbReference type="ARBA" id="ARBA00022737"/>
    </source>
</evidence>
<feature type="compositionally biased region" description="Basic and acidic residues" evidence="9">
    <location>
        <begin position="1630"/>
        <end position="1648"/>
    </location>
</feature>
<evidence type="ECO:0000313" key="15">
    <source>
        <dbReference type="EMBL" id="OXA63122.1"/>
    </source>
</evidence>
<feature type="compositionally biased region" description="Basic and acidic residues" evidence="9">
    <location>
        <begin position="1679"/>
        <end position="1690"/>
    </location>
</feature>
<gene>
    <name evidence="15" type="ORF">Fcan01_02296</name>
</gene>
<dbReference type="GO" id="GO:0030154">
    <property type="term" value="P:cell differentiation"/>
    <property type="evidence" value="ECO:0007669"/>
    <property type="project" value="UniProtKB-ARBA"/>
</dbReference>
<feature type="domain" description="Ig-like" evidence="13">
    <location>
        <begin position="2732"/>
        <end position="2814"/>
    </location>
</feature>
<feature type="domain" description="Protein kinase" evidence="12">
    <location>
        <begin position="4696"/>
        <end position="4926"/>
    </location>
</feature>
<dbReference type="FunFam" id="2.60.40.10:FF:000145">
    <property type="entry name" value="Myosin light chain kinase, smooth muscle"/>
    <property type="match status" value="1"/>
</dbReference>
<dbReference type="Pfam" id="PF00069">
    <property type="entry name" value="Pkinase"/>
    <property type="match status" value="2"/>
</dbReference>
<feature type="domain" description="Ig-like" evidence="13">
    <location>
        <begin position="2442"/>
        <end position="2531"/>
    </location>
</feature>
<dbReference type="GO" id="GO:0004672">
    <property type="term" value="F:protein kinase activity"/>
    <property type="evidence" value="ECO:0007669"/>
    <property type="project" value="InterPro"/>
</dbReference>
<feature type="region of interest" description="Disordered" evidence="9">
    <location>
        <begin position="1439"/>
        <end position="1485"/>
    </location>
</feature>
<dbReference type="CDD" id="cd00160">
    <property type="entry name" value="RhoGEF"/>
    <property type="match status" value="1"/>
</dbReference>
<dbReference type="GO" id="GO:0031672">
    <property type="term" value="C:A band"/>
    <property type="evidence" value="ECO:0007669"/>
    <property type="project" value="UniProtKB-SubCell"/>
</dbReference>
<feature type="compositionally biased region" description="Polar residues" evidence="9">
    <location>
        <begin position="90"/>
        <end position="105"/>
    </location>
</feature>
<evidence type="ECO:0000313" key="16">
    <source>
        <dbReference type="Proteomes" id="UP000198287"/>
    </source>
</evidence>
<dbReference type="SMART" id="SM00408">
    <property type="entry name" value="IGc2"/>
    <property type="match status" value="10"/>
</dbReference>
<dbReference type="PROSITE" id="PS50003">
    <property type="entry name" value="PH_DOMAIN"/>
    <property type="match status" value="1"/>
</dbReference>
<dbReference type="Gene3D" id="1.10.510.10">
    <property type="entry name" value="Transferase(Phosphotransferase) domain 1"/>
    <property type="match status" value="2"/>
</dbReference>
<dbReference type="InterPro" id="IPR001849">
    <property type="entry name" value="PH_domain"/>
</dbReference>
<dbReference type="SUPFAM" id="SSF48065">
    <property type="entry name" value="DBL homology domain (DH-domain)"/>
    <property type="match status" value="1"/>
</dbReference>
<evidence type="ECO:0000256" key="9">
    <source>
        <dbReference type="SAM" id="MobiDB-lite"/>
    </source>
</evidence>
<evidence type="ECO:0000256" key="8">
    <source>
        <dbReference type="ARBA" id="ARBA00023319"/>
    </source>
</evidence>
<dbReference type="InterPro" id="IPR000219">
    <property type="entry name" value="DH_dom"/>
</dbReference>
<dbReference type="SUPFAM" id="SSF56112">
    <property type="entry name" value="Protein kinase-like (PK-like)"/>
    <property type="match status" value="2"/>
</dbReference>
<dbReference type="SUPFAM" id="SSF48726">
    <property type="entry name" value="Immunoglobulin"/>
    <property type="match status" value="16"/>
</dbReference>
<keyword evidence="7" id="KW-1015">Disulfide bond</keyword>